<dbReference type="NCBIfam" id="TIGR03694">
    <property type="entry name" value="exosort_acyl"/>
    <property type="match status" value="1"/>
</dbReference>
<evidence type="ECO:0000313" key="2">
    <source>
        <dbReference type="EMBL" id="MBB3191369.1"/>
    </source>
</evidence>
<keyword evidence="3" id="KW-1185">Reference proteome</keyword>
<keyword evidence="1" id="KW-0472">Membrane</keyword>
<gene>
    <name evidence="2" type="ORF">FHR94_002628</name>
</gene>
<keyword evidence="1" id="KW-1133">Transmembrane helix</keyword>
<organism evidence="2 3">
    <name type="scientific">Halomonas cerina</name>
    <dbReference type="NCBI Taxonomy" id="447424"/>
    <lineage>
        <taxon>Bacteria</taxon>
        <taxon>Pseudomonadati</taxon>
        <taxon>Pseudomonadota</taxon>
        <taxon>Gammaproteobacteria</taxon>
        <taxon>Oceanospirillales</taxon>
        <taxon>Halomonadaceae</taxon>
        <taxon>Halomonas</taxon>
    </lineage>
</organism>
<reference evidence="2 3" key="1">
    <citation type="submission" date="2020-08" db="EMBL/GenBank/DDBJ databases">
        <title>Genomic Encyclopedia of Type Strains, Phase III (KMG-III): the genomes of soil and plant-associated and newly described type strains.</title>
        <authorList>
            <person name="Whitman W."/>
        </authorList>
    </citation>
    <scope>NUCLEOTIDE SEQUENCE [LARGE SCALE GENOMIC DNA]</scope>
    <source>
        <strain evidence="2 3">CECT 7282</strain>
    </source>
</reference>
<comment type="caution">
    <text evidence="2">The sequence shown here is derived from an EMBL/GenBank/DDBJ whole genome shotgun (WGS) entry which is preliminary data.</text>
</comment>
<dbReference type="InterPro" id="IPR022484">
    <property type="entry name" value="PEP-CTERM/exosrtase_acylTfrase"/>
</dbReference>
<dbReference type="RefSeq" id="WP_183326154.1">
    <property type="nucleotide sequence ID" value="NZ_JACHXP010000013.1"/>
</dbReference>
<dbReference type="Pfam" id="PF13444">
    <property type="entry name" value="Acetyltransf_5"/>
    <property type="match status" value="1"/>
</dbReference>
<sequence length="270" mass="31323">MTTEQEKHRKKAISQALLKRFEQDYEFILATKDEDRKKVYALRHEVFLRELHYDMREDKSHHLEQDEYDNSSIHCLIKHRASGLSAGCMRLVIPTPDEDSPLKRLPVEIHGRKHFDHPDIHPRDLPSLQLCEVSRLAIARPFRATHNKERPLPYDGDGYRFSLAEAKTFPLISIGLFLCTYSLVGLTGRRHVFAMMEPRLPRLLALSGFHFTKVSQTIEYHGTRNAYYIDHRKAEQEMHQDLMPLYLHIQKALAPQLDAALPPLAATLLS</sequence>
<dbReference type="SUPFAM" id="SSF55729">
    <property type="entry name" value="Acyl-CoA N-acyltransferases (Nat)"/>
    <property type="match status" value="1"/>
</dbReference>
<evidence type="ECO:0000256" key="1">
    <source>
        <dbReference type="SAM" id="Phobius"/>
    </source>
</evidence>
<dbReference type="InterPro" id="IPR016181">
    <property type="entry name" value="Acyl_CoA_acyltransferase"/>
</dbReference>
<evidence type="ECO:0000313" key="3">
    <source>
        <dbReference type="Proteomes" id="UP000547614"/>
    </source>
</evidence>
<dbReference type="Gene3D" id="3.40.630.30">
    <property type="match status" value="1"/>
</dbReference>
<accession>A0A839VDB0</accession>
<protein>
    <submittedName>
        <fullName evidence="2">N-acyl amino acid synthase of PEP-CTERM/exosortase system</fullName>
    </submittedName>
</protein>
<proteinExistence type="predicted"/>
<keyword evidence="1" id="KW-0812">Transmembrane</keyword>
<name>A0A839VDB0_9GAMM</name>
<dbReference type="EMBL" id="JACHXP010000013">
    <property type="protein sequence ID" value="MBB3191369.1"/>
    <property type="molecule type" value="Genomic_DNA"/>
</dbReference>
<feature type="transmembrane region" description="Helical" evidence="1">
    <location>
        <begin position="169"/>
        <end position="186"/>
    </location>
</feature>
<dbReference type="AlphaFoldDB" id="A0A839VDB0"/>
<dbReference type="Proteomes" id="UP000547614">
    <property type="component" value="Unassembled WGS sequence"/>
</dbReference>